<protein>
    <submittedName>
        <fullName evidence="1">Uncharacterized protein</fullName>
    </submittedName>
</protein>
<reference evidence="1" key="2">
    <citation type="journal article" date="2015" name="Fish Shellfish Immunol.">
        <title>Early steps in the European eel (Anguilla anguilla)-Vibrio vulnificus interaction in the gills: Role of the RtxA13 toxin.</title>
        <authorList>
            <person name="Callol A."/>
            <person name="Pajuelo D."/>
            <person name="Ebbesson L."/>
            <person name="Teles M."/>
            <person name="MacKenzie S."/>
            <person name="Amaro C."/>
        </authorList>
    </citation>
    <scope>NUCLEOTIDE SEQUENCE</scope>
</reference>
<dbReference type="EMBL" id="GBXM01094232">
    <property type="protein sequence ID" value="JAH14345.1"/>
    <property type="molecule type" value="Transcribed_RNA"/>
</dbReference>
<evidence type="ECO:0000313" key="1">
    <source>
        <dbReference type="EMBL" id="JAH13302.1"/>
    </source>
</evidence>
<reference evidence="1" key="1">
    <citation type="submission" date="2014-11" db="EMBL/GenBank/DDBJ databases">
        <authorList>
            <person name="Amaro Gonzalez C."/>
        </authorList>
    </citation>
    <scope>NUCLEOTIDE SEQUENCE</scope>
</reference>
<name>A0A0E9Q9X1_ANGAN</name>
<sequence length="68" mass="7586">MKSRTTILPSHTFQIPDCCQLVTELKHLMGFLSRLSPTVGSTIGRRCAKPSIIMEKCSYNASKDEISQ</sequence>
<organism evidence="1">
    <name type="scientific">Anguilla anguilla</name>
    <name type="common">European freshwater eel</name>
    <name type="synonym">Muraena anguilla</name>
    <dbReference type="NCBI Taxonomy" id="7936"/>
    <lineage>
        <taxon>Eukaryota</taxon>
        <taxon>Metazoa</taxon>
        <taxon>Chordata</taxon>
        <taxon>Craniata</taxon>
        <taxon>Vertebrata</taxon>
        <taxon>Euteleostomi</taxon>
        <taxon>Actinopterygii</taxon>
        <taxon>Neopterygii</taxon>
        <taxon>Teleostei</taxon>
        <taxon>Anguilliformes</taxon>
        <taxon>Anguillidae</taxon>
        <taxon>Anguilla</taxon>
    </lineage>
</organism>
<accession>A0A0E9Q9X1</accession>
<dbReference type="AlphaFoldDB" id="A0A0E9Q9X1"/>
<dbReference type="EMBL" id="GBXM01095275">
    <property type="protein sequence ID" value="JAH13302.1"/>
    <property type="molecule type" value="Transcribed_RNA"/>
</dbReference>
<proteinExistence type="predicted"/>